<protein>
    <recommendedName>
        <fullName evidence="1">UBA domain-containing protein</fullName>
    </recommendedName>
</protein>
<evidence type="ECO:0000313" key="3">
    <source>
        <dbReference type="Proteomes" id="UP000604046"/>
    </source>
</evidence>
<dbReference type="OrthoDB" id="440191at2759"/>
<dbReference type="Gene3D" id="1.10.8.10">
    <property type="entry name" value="DNA helicase RuvA subunit, C-terminal domain"/>
    <property type="match status" value="1"/>
</dbReference>
<evidence type="ECO:0000313" key="2">
    <source>
        <dbReference type="EMBL" id="CAE7366090.1"/>
    </source>
</evidence>
<dbReference type="InterPro" id="IPR015940">
    <property type="entry name" value="UBA"/>
</dbReference>
<organism evidence="2 3">
    <name type="scientific">Symbiodinium natans</name>
    <dbReference type="NCBI Taxonomy" id="878477"/>
    <lineage>
        <taxon>Eukaryota</taxon>
        <taxon>Sar</taxon>
        <taxon>Alveolata</taxon>
        <taxon>Dinophyceae</taxon>
        <taxon>Suessiales</taxon>
        <taxon>Symbiodiniaceae</taxon>
        <taxon>Symbiodinium</taxon>
    </lineage>
</organism>
<dbReference type="InterPro" id="IPR009060">
    <property type="entry name" value="UBA-like_sf"/>
</dbReference>
<accession>A0A812QDR8</accession>
<name>A0A812QDR8_9DINO</name>
<dbReference type="SUPFAM" id="SSF46934">
    <property type="entry name" value="UBA-like"/>
    <property type="match status" value="1"/>
</dbReference>
<feature type="domain" description="UBA" evidence="1">
    <location>
        <begin position="144"/>
        <end position="185"/>
    </location>
</feature>
<dbReference type="PROSITE" id="PS50030">
    <property type="entry name" value="UBA"/>
    <property type="match status" value="1"/>
</dbReference>
<dbReference type="Pfam" id="PF00627">
    <property type="entry name" value="UBA"/>
    <property type="match status" value="1"/>
</dbReference>
<keyword evidence="3" id="KW-1185">Reference proteome</keyword>
<gene>
    <name evidence="2" type="ORF">SNAT2548_LOCUS19871</name>
</gene>
<comment type="caution">
    <text evidence="2">The sequence shown here is derived from an EMBL/GenBank/DDBJ whole genome shotgun (WGS) entry which is preliminary data.</text>
</comment>
<dbReference type="SUPFAM" id="SSF51197">
    <property type="entry name" value="Clavaminate synthase-like"/>
    <property type="match status" value="1"/>
</dbReference>
<proteinExistence type="predicted"/>
<dbReference type="Proteomes" id="UP000604046">
    <property type="component" value="Unassembled WGS sequence"/>
</dbReference>
<sequence length="186" mass="19650">MNWYPDAMSRVSQHRHDNWTLLVSLGAPRVLTVDRAQVLMEDGDLILFGTQSHGVPEMPSAAGGRLSLVFMFAPDQAVGTAAETRASAGGAAARRGGVAPPELPKPRCVLTPEELQFAALSAESQWEVGHDRHDGAYMPPEGGQIDEGHGLDALCAMGFSCEQARAALLATEGDTEQAVSLLLSSA</sequence>
<dbReference type="EMBL" id="CAJNDS010002191">
    <property type="protein sequence ID" value="CAE7366090.1"/>
    <property type="molecule type" value="Genomic_DNA"/>
</dbReference>
<reference evidence="2" key="1">
    <citation type="submission" date="2021-02" db="EMBL/GenBank/DDBJ databases">
        <authorList>
            <person name="Dougan E. K."/>
            <person name="Rhodes N."/>
            <person name="Thang M."/>
            <person name="Chan C."/>
        </authorList>
    </citation>
    <scope>NUCLEOTIDE SEQUENCE</scope>
</reference>
<dbReference type="AlphaFoldDB" id="A0A812QDR8"/>
<evidence type="ECO:0000259" key="1">
    <source>
        <dbReference type="PROSITE" id="PS50030"/>
    </source>
</evidence>